<reference evidence="1 2" key="1">
    <citation type="journal article" date="2016" name="Fungal Biol.">
        <title>The genome of Xylona heveae provides a window into fungal endophytism.</title>
        <authorList>
            <person name="Gazis R."/>
            <person name="Kuo A."/>
            <person name="Riley R."/>
            <person name="LaButti K."/>
            <person name="Lipzen A."/>
            <person name="Lin J."/>
            <person name="Amirebrahimi M."/>
            <person name="Hesse C.N."/>
            <person name="Spatafora J.W."/>
            <person name="Henrissat B."/>
            <person name="Hainaut M."/>
            <person name="Grigoriev I.V."/>
            <person name="Hibbett D.S."/>
        </authorList>
    </citation>
    <scope>NUCLEOTIDE SEQUENCE [LARGE SCALE GENOMIC DNA]</scope>
    <source>
        <strain evidence="1 2">TC161</strain>
    </source>
</reference>
<sequence length="184" mass="20675">MGVYLAAEVSPKIDHLCEGVTGIQRRVDISLSNQRPCPVYRSSKIIVVIAALQFTCLIPHTTHRGNTTTPSRQTLQYSTLSDFEVPFYSDLCHNFFPISELDKVVLSNYKYQYFSLNIHGWRPPFCSTPLDDLAVAHTLSHSLTLSLSLSAPQNHCIFETPIPLVPRSERLFHPSSSHSLSSIF</sequence>
<dbReference type="GeneID" id="28898555"/>
<proteinExistence type="predicted"/>
<gene>
    <name evidence="1" type="ORF">L228DRAFT_250846</name>
</gene>
<keyword evidence="2" id="KW-1185">Reference proteome</keyword>
<accession>A0A165A049</accession>
<organism evidence="1 2">
    <name type="scientific">Xylona heveae (strain CBS 132557 / TC161)</name>
    <dbReference type="NCBI Taxonomy" id="1328760"/>
    <lineage>
        <taxon>Eukaryota</taxon>
        <taxon>Fungi</taxon>
        <taxon>Dikarya</taxon>
        <taxon>Ascomycota</taxon>
        <taxon>Pezizomycotina</taxon>
        <taxon>Xylonomycetes</taxon>
        <taxon>Xylonales</taxon>
        <taxon>Xylonaceae</taxon>
        <taxon>Xylona</taxon>
    </lineage>
</organism>
<protein>
    <submittedName>
        <fullName evidence="1">Uncharacterized protein</fullName>
    </submittedName>
</protein>
<evidence type="ECO:0000313" key="2">
    <source>
        <dbReference type="Proteomes" id="UP000076632"/>
    </source>
</evidence>
<dbReference type="InParanoid" id="A0A165A049"/>
<name>A0A165A049_XYLHT</name>
<dbReference type="Proteomes" id="UP000076632">
    <property type="component" value="Unassembled WGS sequence"/>
</dbReference>
<dbReference type="EMBL" id="KV407465">
    <property type="protein sequence ID" value="KZF19763.1"/>
    <property type="molecule type" value="Genomic_DNA"/>
</dbReference>
<dbReference type="RefSeq" id="XP_018185318.1">
    <property type="nucleotide sequence ID" value="XM_018333418.1"/>
</dbReference>
<dbReference type="AlphaFoldDB" id="A0A165A049"/>
<evidence type="ECO:0000313" key="1">
    <source>
        <dbReference type="EMBL" id="KZF19763.1"/>
    </source>
</evidence>